<sequence length="103" mass="10803">MIDPLRVRIELASYASLIAEGAQVVDITRRASCSTPRTRHRASAGFGSSDGGPLDGDATDIEALPPATTQKLQIRGLMQQGDLGHGQPFALTGSLLKFGDADP</sequence>
<keyword evidence="2" id="KW-1185">Reference proteome</keyword>
<comment type="caution">
    <text evidence="1">The sequence shown here is derived from an EMBL/GenBank/DDBJ whole genome shotgun (WGS) entry which is preliminary data.</text>
</comment>
<protein>
    <submittedName>
        <fullName evidence="1">Uncharacterized protein</fullName>
    </submittedName>
</protein>
<proteinExistence type="predicted"/>
<dbReference type="Proteomes" id="UP000886501">
    <property type="component" value="Unassembled WGS sequence"/>
</dbReference>
<accession>A0ACB6Z6R9</accession>
<reference evidence="1" key="2">
    <citation type="journal article" date="2020" name="Nat. Commun.">
        <title>Large-scale genome sequencing of mycorrhizal fungi provides insights into the early evolution of symbiotic traits.</title>
        <authorList>
            <person name="Miyauchi S."/>
            <person name="Kiss E."/>
            <person name="Kuo A."/>
            <person name="Drula E."/>
            <person name="Kohler A."/>
            <person name="Sanchez-Garcia M."/>
            <person name="Morin E."/>
            <person name="Andreopoulos B."/>
            <person name="Barry K.W."/>
            <person name="Bonito G."/>
            <person name="Buee M."/>
            <person name="Carver A."/>
            <person name="Chen C."/>
            <person name="Cichocki N."/>
            <person name="Clum A."/>
            <person name="Culley D."/>
            <person name="Crous P.W."/>
            <person name="Fauchery L."/>
            <person name="Girlanda M."/>
            <person name="Hayes R.D."/>
            <person name="Keri Z."/>
            <person name="LaButti K."/>
            <person name="Lipzen A."/>
            <person name="Lombard V."/>
            <person name="Magnuson J."/>
            <person name="Maillard F."/>
            <person name="Murat C."/>
            <person name="Nolan M."/>
            <person name="Ohm R.A."/>
            <person name="Pangilinan J."/>
            <person name="Pereira M.F."/>
            <person name="Perotto S."/>
            <person name="Peter M."/>
            <person name="Pfister S."/>
            <person name="Riley R."/>
            <person name="Sitrit Y."/>
            <person name="Stielow J.B."/>
            <person name="Szollosi G."/>
            <person name="Zifcakova L."/>
            <person name="Stursova M."/>
            <person name="Spatafora J.W."/>
            <person name="Tedersoo L."/>
            <person name="Vaario L.M."/>
            <person name="Yamada A."/>
            <person name="Yan M."/>
            <person name="Wang P."/>
            <person name="Xu J."/>
            <person name="Bruns T."/>
            <person name="Baldrian P."/>
            <person name="Vilgalys R."/>
            <person name="Dunand C."/>
            <person name="Henrissat B."/>
            <person name="Grigoriev I.V."/>
            <person name="Hibbett D."/>
            <person name="Nagy L.G."/>
            <person name="Martin F.M."/>
        </authorList>
    </citation>
    <scope>NUCLEOTIDE SEQUENCE</scope>
    <source>
        <strain evidence="1">P2</strain>
    </source>
</reference>
<evidence type="ECO:0000313" key="2">
    <source>
        <dbReference type="Proteomes" id="UP000886501"/>
    </source>
</evidence>
<dbReference type="EMBL" id="MU118099">
    <property type="protein sequence ID" value="KAF9645212.1"/>
    <property type="molecule type" value="Genomic_DNA"/>
</dbReference>
<name>A0ACB6Z6R9_THEGA</name>
<feature type="non-terminal residue" evidence="1">
    <location>
        <position position="103"/>
    </location>
</feature>
<reference evidence="1" key="1">
    <citation type="submission" date="2019-10" db="EMBL/GenBank/DDBJ databases">
        <authorList>
            <consortium name="DOE Joint Genome Institute"/>
            <person name="Kuo A."/>
            <person name="Miyauchi S."/>
            <person name="Kiss E."/>
            <person name="Drula E."/>
            <person name="Kohler A."/>
            <person name="Sanchez-Garcia M."/>
            <person name="Andreopoulos B."/>
            <person name="Barry K.W."/>
            <person name="Bonito G."/>
            <person name="Buee M."/>
            <person name="Carver A."/>
            <person name="Chen C."/>
            <person name="Cichocki N."/>
            <person name="Clum A."/>
            <person name="Culley D."/>
            <person name="Crous P.W."/>
            <person name="Fauchery L."/>
            <person name="Girlanda M."/>
            <person name="Hayes R."/>
            <person name="Keri Z."/>
            <person name="Labutti K."/>
            <person name="Lipzen A."/>
            <person name="Lombard V."/>
            <person name="Magnuson J."/>
            <person name="Maillard F."/>
            <person name="Morin E."/>
            <person name="Murat C."/>
            <person name="Nolan M."/>
            <person name="Ohm R."/>
            <person name="Pangilinan J."/>
            <person name="Pereira M."/>
            <person name="Perotto S."/>
            <person name="Peter M."/>
            <person name="Riley R."/>
            <person name="Sitrit Y."/>
            <person name="Stielow B."/>
            <person name="Szollosi G."/>
            <person name="Zifcakova L."/>
            <person name="Stursova M."/>
            <person name="Spatafora J.W."/>
            <person name="Tedersoo L."/>
            <person name="Vaario L.-M."/>
            <person name="Yamada A."/>
            <person name="Yan M."/>
            <person name="Wang P."/>
            <person name="Xu J."/>
            <person name="Bruns T."/>
            <person name="Baldrian P."/>
            <person name="Vilgalys R."/>
            <person name="Henrissat B."/>
            <person name="Grigoriev I.V."/>
            <person name="Hibbett D."/>
            <person name="Nagy L.G."/>
            <person name="Martin F.M."/>
        </authorList>
    </citation>
    <scope>NUCLEOTIDE SEQUENCE</scope>
    <source>
        <strain evidence="1">P2</strain>
    </source>
</reference>
<evidence type="ECO:0000313" key="1">
    <source>
        <dbReference type="EMBL" id="KAF9645212.1"/>
    </source>
</evidence>
<gene>
    <name evidence="1" type="ORF">BDM02DRAFT_3120578</name>
</gene>
<organism evidence="1 2">
    <name type="scientific">Thelephora ganbajun</name>
    <name type="common">Ganba fungus</name>
    <dbReference type="NCBI Taxonomy" id="370292"/>
    <lineage>
        <taxon>Eukaryota</taxon>
        <taxon>Fungi</taxon>
        <taxon>Dikarya</taxon>
        <taxon>Basidiomycota</taxon>
        <taxon>Agaricomycotina</taxon>
        <taxon>Agaricomycetes</taxon>
        <taxon>Thelephorales</taxon>
        <taxon>Thelephoraceae</taxon>
        <taxon>Thelephora</taxon>
    </lineage>
</organism>